<dbReference type="InterPro" id="IPR024134">
    <property type="entry name" value="SOD_Cu/Zn_/chaperone"/>
</dbReference>
<reference evidence="5 6" key="1">
    <citation type="submission" date="2019-07" db="EMBL/GenBank/DDBJ databases">
        <title>Genomic Encyclopedia of Type Strains, Phase I: the one thousand microbial genomes (KMG-I) project.</title>
        <authorList>
            <person name="Kyrpides N."/>
        </authorList>
    </citation>
    <scope>NUCLEOTIDE SEQUENCE [LARGE SCALE GENOMIC DNA]</scope>
    <source>
        <strain evidence="5 6">DSM 6562</strain>
    </source>
</reference>
<comment type="similarity">
    <text evidence="1 3">Belongs to the Cu-Zn superoxide dismutase family.</text>
</comment>
<keyword evidence="3" id="KW-0479">Metal-binding</keyword>
<evidence type="ECO:0000259" key="4">
    <source>
        <dbReference type="PROSITE" id="PS51782"/>
    </source>
</evidence>
<dbReference type="AlphaFoldDB" id="A0A5S4ZQH1"/>
<evidence type="ECO:0000256" key="1">
    <source>
        <dbReference type="ARBA" id="ARBA00010457"/>
    </source>
</evidence>
<evidence type="ECO:0000313" key="6">
    <source>
        <dbReference type="Proteomes" id="UP000323166"/>
    </source>
</evidence>
<dbReference type="SUPFAM" id="SSF54106">
    <property type="entry name" value="LysM domain"/>
    <property type="match status" value="1"/>
</dbReference>
<keyword evidence="3" id="KW-0862">Zinc</keyword>
<name>A0A5S4ZQH1_9FIRM</name>
<keyword evidence="3" id="KW-0560">Oxidoreductase</keyword>
<dbReference type="PROSITE" id="PS00332">
    <property type="entry name" value="SOD_CU_ZN_2"/>
    <property type="match status" value="1"/>
</dbReference>
<dbReference type="InterPro" id="IPR036423">
    <property type="entry name" value="SOD-like_Cu/Zn_dom_sf"/>
</dbReference>
<dbReference type="Pfam" id="PF00080">
    <property type="entry name" value="Sod_Cu"/>
    <property type="match status" value="1"/>
</dbReference>
<evidence type="ECO:0000256" key="3">
    <source>
        <dbReference type="RuleBase" id="RU000393"/>
    </source>
</evidence>
<dbReference type="SMART" id="SM00257">
    <property type="entry name" value="LysM"/>
    <property type="match status" value="1"/>
</dbReference>
<keyword evidence="3" id="KW-0186">Copper</keyword>
<dbReference type="CDD" id="cd00118">
    <property type="entry name" value="LysM"/>
    <property type="match status" value="1"/>
</dbReference>
<dbReference type="SUPFAM" id="SSF49329">
    <property type="entry name" value="Cu,Zn superoxide dismutase-like"/>
    <property type="match status" value="1"/>
</dbReference>
<dbReference type="PANTHER" id="PTHR10003">
    <property type="entry name" value="SUPEROXIDE DISMUTASE CU-ZN -RELATED"/>
    <property type="match status" value="1"/>
</dbReference>
<evidence type="ECO:0000313" key="5">
    <source>
        <dbReference type="EMBL" id="TYO93376.1"/>
    </source>
</evidence>
<gene>
    <name evidence="5" type="ORF">LX24_02706</name>
</gene>
<dbReference type="Proteomes" id="UP000323166">
    <property type="component" value="Unassembled WGS sequence"/>
</dbReference>
<evidence type="ECO:0000256" key="2">
    <source>
        <dbReference type="ARBA" id="ARBA00024900"/>
    </source>
</evidence>
<comment type="function">
    <text evidence="2">Destroys radicals which are normally produced within the cells and which are toxic to biological systems. May play a role in favoring mycobacterial survival in phagocytes.</text>
</comment>
<dbReference type="CDD" id="cd00305">
    <property type="entry name" value="Cu-Zn_Superoxide_Dismutase"/>
    <property type="match status" value="1"/>
</dbReference>
<comment type="cofactor">
    <cofactor evidence="3">
        <name>Cu cation</name>
        <dbReference type="ChEBI" id="CHEBI:23378"/>
    </cofactor>
    <text evidence="3">Binds 1 copper ion per subunit.</text>
</comment>
<feature type="domain" description="LysM" evidence="4">
    <location>
        <begin position="10"/>
        <end position="54"/>
    </location>
</feature>
<organism evidence="5 6">
    <name type="scientific">Desulfallas thermosapovorans DSM 6562</name>
    <dbReference type="NCBI Taxonomy" id="1121431"/>
    <lineage>
        <taxon>Bacteria</taxon>
        <taxon>Bacillati</taxon>
        <taxon>Bacillota</taxon>
        <taxon>Clostridia</taxon>
        <taxon>Eubacteriales</taxon>
        <taxon>Desulfallaceae</taxon>
        <taxon>Desulfallas</taxon>
    </lineage>
</organism>
<dbReference type="PROSITE" id="PS51782">
    <property type="entry name" value="LYSM"/>
    <property type="match status" value="1"/>
</dbReference>
<dbReference type="GO" id="GO:0005507">
    <property type="term" value="F:copper ion binding"/>
    <property type="evidence" value="ECO:0007669"/>
    <property type="project" value="InterPro"/>
</dbReference>
<protein>
    <recommendedName>
        <fullName evidence="3">Superoxide dismutase [Cu-Zn]</fullName>
        <ecNumber evidence="3">1.15.1.1</ecNumber>
    </recommendedName>
</protein>
<dbReference type="GO" id="GO:0004784">
    <property type="term" value="F:superoxide dismutase activity"/>
    <property type="evidence" value="ECO:0007669"/>
    <property type="project" value="UniProtKB-EC"/>
</dbReference>
<dbReference type="Gene3D" id="2.60.40.200">
    <property type="entry name" value="Superoxide dismutase, copper/zinc binding domain"/>
    <property type="match status" value="1"/>
</dbReference>
<proteinExistence type="inferred from homology"/>
<dbReference type="InterPro" id="IPR018392">
    <property type="entry name" value="LysM"/>
</dbReference>
<dbReference type="Pfam" id="PF01476">
    <property type="entry name" value="LysM"/>
    <property type="match status" value="1"/>
</dbReference>
<comment type="catalytic activity">
    <reaction evidence="3">
        <text>2 superoxide + 2 H(+) = H2O2 + O2</text>
        <dbReference type="Rhea" id="RHEA:20696"/>
        <dbReference type="ChEBI" id="CHEBI:15378"/>
        <dbReference type="ChEBI" id="CHEBI:15379"/>
        <dbReference type="ChEBI" id="CHEBI:16240"/>
        <dbReference type="ChEBI" id="CHEBI:18421"/>
        <dbReference type="EC" id="1.15.1.1"/>
    </reaction>
</comment>
<comment type="caution">
    <text evidence="5">The sequence shown here is derived from an EMBL/GenBank/DDBJ whole genome shotgun (WGS) entry which is preliminary data.</text>
</comment>
<dbReference type="EC" id="1.15.1.1" evidence="3"/>
<accession>A0A5S4ZQH1</accession>
<dbReference type="InterPro" id="IPR001424">
    <property type="entry name" value="SOD_Cu_Zn_dom"/>
</dbReference>
<sequence length="212" mass="22808">MSTNNIPGSFKYRIKAGDTMYNLAQKYNVSLNNMLAMNPSIDSDNLKIGQTINMPLNNPVATANIKGGPLRPQITGTVNFFDVPDGTWVCADISGLPPYRPAVGSANPIGPHGFHVHEFGNCQTGDPGDPFQTAGGHWNPTNQPHGNHAGDFPVLFSNQGRASMCFFTSAFKPEQVIGKAVIIHQNPDDYRTQPAGNAGKRLACGVIQRFNG</sequence>
<dbReference type="EMBL" id="VNHM01000019">
    <property type="protein sequence ID" value="TYO93376.1"/>
    <property type="molecule type" value="Genomic_DNA"/>
</dbReference>
<dbReference type="InterPro" id="IPR018152">
    <property type="entry name" value="SOD_Cu/Zn_BS"/>
</dbReference>
<keyword evidence="6" id="KW-1185">Reference proteome</keyword>
<dbReference type="Gene3D" id="3.10.350.10">
    <property type="entry name" value="LysM domain"/>
    <property type="match status" value="1"/>
</dbReference>
<dbReference type="InterPro" id="IPR036779">
    <property type="entry name" value="LysM_dom_sf"/>
</dbReference>
<comment type="cofactor">
    <cofactor evidence="3">
        <name>Zn(2+)</name>
        <dbReference type="ChEBI" id="CHEBI:29105"/>
    </cofactor>
    <text evidence="3">Binds 1 zinc ion per subunit.</text>
</comment>